<accession>A0A1H8H9M9</accession>
<dbReference type="STRING" id="215200.SAMN05216454_10552"/>
<dbReference type="AlphaFoldDB" id="A0A1H8H9M9"/>
<comment type="subcellular location">
    <subcellularLocation>
        <location evidence="1">Periplasm</location>
    </subcellularLocation>
</comment>
<dbReference type="Proteomes" id="UP000199512">
    <property type="component" value="Unassembled WGS sequence"/>
</dbReference>
<evidence type="ECO:0000256" key="2">
    <source>
        <dbReference type="ARBA" id="ARBA00010742"/>
    </source>
</evidence>
<evidence type="ECO:0000259" key="5">
    <source>
        <dbReference type="SMART" id="SM00062"/>
    </source>
</evidence>
<gene>
    <name evidence="6" type="ORF">SAMN05216454_10552</name>
</gene>
<keyword evidence="3 4" id="KW-0732">Signal</keyword>
<dbReference type="OrthoDB" id="9815602at2"/>
<dbReference type="PANTHER" id="PTHR30024:SF47">
    <property type="entry name" value="TAURINE-BINDING PERIPLASMIC PROTEIN"/>
    <property type="match status" value="1"/>
</dbReference>
<dbReference type="PANTHER" id="PTHR30024">
    <property type="entry name" value="ALIPHATIC SULFONATES-BINDING PROTEIN-RELATED"/>
    <property type="match status" value="1"/>
</dbReference>
<dbReference type="RefSeq" id="WP_091975072.1">
    <property type="nucleotide sequence ID" value="NZ_FODF01000005.1"/>
</dbReference>
<dbReference type="Pfam" id="PF09084">
    <property type="entry name" value="NMT1"/>
    <property type="match status" value="1"/>
</dbReference>
<feature type="signal peptide" evidence="4">
    <location>
        <begin position="1"/>
        <end position="22"/>
    </location>
</feature>
<dbReference type="SMART" id="SM00062">
    <property type="entry name" value="PBPb"/>
    <property type="match status" value="1"/>
</dbReference>
<protein>
    <submittedName>
        <fullName evidence="6">NitT/TauT family transport system substrate-binding protein</fullName>
    </submittedName>
</protein>
<evidence type="ECO:0000313" key="6">
    <source>
        <dbReference type="EMBL" id="SEN52507.1"/>
    </source>
</evidence>
<dbReference type="GO" id="GO:0042597">
    <property type="term" value="C:periplasmic space"/>
    <property type="evidence" value="ECO:0007669"/>
    <property type="project" value="UniProtKB-SubCell"/>
</dbReference>
<dbReference type="Gene3D" id="3.40.190.10">
    <property type="entry name" value="Periplasmic binding protein-like II"/>
    <property type="match status" value="2"/>
</dbReference>
<dbReference type="InterPro" id="IPR001638">
    <property type="entry name" value="Solute-binding_3/MltF_N"/>
</dbReference>
<name>A0A1H8H9M9_9FIRM</name>
<evidence type="ECO:0000256" key="1">
    <source>
        <dbReference type="ARBA" id="ARBA00004418"/>
    </source>
</evidence>
<dbReference type="PROSITE" id="PS51257">
    <property type="entry name" value="PROKAR_LIPOPROTEIN"/>
    <property type="match status" value="1"/>
</dbReference>
<dbReference type="InterPro" id="IPR015168">
    <property type="entry name" value="SsuA/THI5"/>
</dbReference>
<evidence type="ECO:0000256" key="4">
    <source>
        <dbReference type="SAM" id="SignalP"/>
    </source>
</evidence>
<organism evidence="6 7">
    <name type="scientific">Peptostreptococcus russellii</name>
    <dbReference type="NCBI Taxonomy" id="215200"/>
    <lineage>
        <taxon>Bacteria</taxon>
        <taxon>Bacillati</taxon>
        <taxon>Bacillota</taxon>
        <taxon>Clostridia</taxon>
        <taxon>Peptostreptococcales</taxon>
        <taxon>Peptostreptococcaceae</taxon>
        <taxon>Peptostreptococcus</taxon>
    </lineage>
</organism>
<comment type="similarity">
    <text evidence="2">Belongs to the bacterial solute-binding protein SsuA/TauA family.</text>
</comment>
<reference evidence="6 7" key="1">
    <citation type="submission" date="2016-10" db="EMBL/GenBank/DDBJ databases">
        <authorList>
            <person name="de Groot N.N."/>
        </authorList>
    </citation>
    <scope>NUCLEOTIDE SEQUENCE [LARGE SCALE GENOMIC DNA]</scope>
    <source>
        <strain evidence="6 7">Calf135</strain>
    </source>
</reference>
<dbReference type="SUPFAM" id="SSF53850">
    <property type="entry name" value="Periplasmic binding protein-like II"/>
    <property type="match status" value="1"/>
</dbReference>
<keyword evidence="7" id="KW-1185">Reference proteome</keyword>
<feature type="domain" description="Solute-binding protein family 3/N-terminal" evidence="5">
    <location>
        <begin position="38"/>
        <end position="264"/>
    </location>
</feature>
<evidence type="ECO:0000256" key="3">
    <source>
        <dbReference type="ARBA" id="ARBA00022729"/>
    </source>
</evidence>
<sequence>MKVLKKVLATSMIITLGLGLVACNKDDKKATDSSSEYKIGVLSIDDSFPIYVAKEEGLFEKEGVNVKVVPFKSSSEESQALESKSIDMMMNDMVVQSLLKKSNTDTKILATAYGAKPEEGRFVVLVAPNSNIKTAEEFYGKKVGISKNTMMQYLMDSYYDYLKLDINKVDLVNIPNLQTRMESLLSGKIDGAILPDPLASLAIKKGAIPVIDDTKLEENFSQSVIVVRDDVLKSRKEDTGKVMKCIYTAMEEINKDPNKYMEEERKFSRVPEPLKENYPMPHYSPNKVPTKDEVKRVQDWLVKNKLIDKQFDYDALVGNLN</sequence>
<proteinExistence type="inferred from homology"/>
<feature type="chain" id="PRO_5039310198" evidence="4">
    <location>
        <begin position="23"/>
        <end position="321"/>
    </location>
</feature>
<dbReference type="EMBL" id="FODF01000005">
    <property type="protein sequence ID" value="SEN52507.1"/>
    <property type="molecule type" value="Genomic_DNA"/>
</dbReference>
<evidence type="ECO:0000313" key="7">
    <source>
        <dbReference type="Proteomes" id="UP000199512"/>
    </source>
</evidence>